<dbReference type="Gene3D" id="3.90.1530.10">
    <property type="entry name" value="Conserved hypothetical protein from pyrococcus furiosus pfu- 392566-001, ParB domain"/>
    <property type="match status" value="1"/>
</dbReference>
<dbReference type="GO" id="GO:0034599">
    <property type="term" value="P:cellular response to oxidative stress"/>
    <property type="evidence" value="ECO:0007669"/>
    <property type="project" value="TreeGrafter"/>
</dbReference>
<dbReference type="InterPro" id="IPR036086">
    <property type="entry name" value="ParB/Sulfiredoxin_sf"/>
</dbReference>
<dbReference type="GO" id="GO:0032542">
    <property type="term" value="F:sulfiredoxin activity"/>
    <property type="evidence" value="ECO:0007669"/>
    <property type="project" value="InterPro"/>
</dbReference>
<name>A0AAN8ZBC6_9MAGN</name>
<comment type="caution">
    <text evidence="1">The sequence shown here is derived from an EMBL/GenBank/DDBJ whole genome shotgun (WGS) entry which is preliminary data.</text>
</comment>
<gene>
    <name evidence="1" type="ORF">RJ641_001545</name>
</gene>
<evidence type="ECO:0000313" key="2">
    <source>
        <dbReference type="Proteomes" id="UP001370490"/>
    </source>
</evidence>
<sequence length="141" mass="15681">MGLDFNHTKYFVVCCLDFWVISFMNLWKLWLNLMLLILLGAPPGDHQNGGRVGPVILELPLDKIRMPLMRTRANDPHKVKHLMDSIQQIGLQLPHIGPGNINQCGALVFHLFSHQSGQATGLTANTNSLLLQNFKGSAGSR</sequence>
<evidence type="ECO:0000313" key="1">
    <source>
        <dbReference type="EMBL" id="KAK6931921.1"/>
    </source>
</evidence>
<protein>
    <submittedName>
        <fullName evidence="1">Uncharacterized protein</fullName>
    </submittedName>
</protein>
<proteinExistence type="predicted"/>
<dbReference type="PANTHER" id="PTHR21348">
    <property type="match status" value="1"/>
</dbReference>
<dbReference type="EMBL" id="JBAMMX010000010">
    <property type="protein sequence ID" value="KAK6931921.1"/>
    <property type="molecule type" value="Genomic_DNA"/>
</dbReference>
<dbReference type="GO" id="GO:0005737">
    <property type="term" value="C:cytoplasm"/>
    <property type="evidence" value="ECO:0007669"/>
    <property type="project" value="TreeGrafter"/>
</dbReference>
<dbReference type="InterPro" id="IPR016692">
    <property type="entry name" value="Sulfiredoxin"/>
</dbReference>
<dbReference type="AlphaFoldDB" id="A0AAN8ZBC6"/>
<reference evidence="1 2" key="1">
    <citation type="submission" date="2023-12" db="EMBL/GenBank/DDBJ databases">
        <title>A high-quality genome assembly for Dillenia turbinata (Dilleniales).</title>
        <authorList>
            <person name="Chanderbali A."/>
        </authorList>
    </citation>
    <scope>NUCLEOTIDE SEQUENCE [LARGE SCALE GENOMIC DNA]</scope>
    <source>
        <strain evidence="1">LSX21</strain>
        <tissue evidence="1">Leaf</tissue>
    </source>
</reference>
<dbReference type="SUPFAM" id="SSF110849">
    <property type="entry name" value="ParB/Sulfiredoxin"/>
    <property type="match status" value="1"/>
</dbReference>
<dbReference type="PANTHER" id="PTHR21348:SF2">
    <property type="entry name" value="SULFIREDOXIN-1"/>
    <property type="match status" value="1"/>
</dbReference>
<organism evidence="1 2">
    <name type="scientific">Dillenia turbinata</name>
    <dbReference type="NCBI Taxonomy" id="194707"/>
    <lineage>
        <taxon>Eukaryota</taxon>
        <taxon>Viridiplantae</taxon>
        <taxon>Streptophyta</taxon>
        <taxon>Embryophyta</taxon>
        <taxon>Tracheophyta</taxon>
        <taxon>Spermatophyta</taxon>
        <taxon>Magnoliopsida</taxon>
        <taxon>eudicotyledons</taxon>
        <taxon>Gunneridae</taxon>
        <taxon>Pentapetalae</taxon>
        <taxon>Dilleniales</taxon>
        <taxon>Dilleniaceae</taxon>
        <taxon>Dillenia</taxon>
    </lineage>
</organism>
<dbReference type="Proteomes" id="UP001370490">
    <property type="component" value="Unassembled WGS sequence"/>
</dbReference>
<accession>A0AAN8ZBC6</accession>
<keyword evidence="2" id="KW-1185">Reference proteome</keyword>